<dbReference type="EMBL" id="CAVMJV010000002">
    <property type="protein sequence ID" value="CAK5012577.1"/>
    <property type="molecule type" value="Genomic_DNA"/>
</dbReference>
<keyword evidence="2" id="KW-1185">Reference proteome</keyword>
<gene>
    <name evidence="1" type="ORF">MENTE1834_LOCUS2162</name>
</gene>
<reference evidence="1" key="1">
    <citation type="submission" date="2023-11" db="EMBL/GenBank/DDBJ databases">
        <authorList>
            <person name="Poullet M."/>
        </authorList>
    </citation>
    <scope>NUCLEOTIDE SEQUENCE</scope>
    <source>
        <strain evidence="1">E1834</strain>
    </source>
</reference>
<evidence type="ECO:0000313" key="2">
    <source>
        <dbReference type="Proteomes" id="UP001497535"/>
    </source>
</evidence>
<organism evidence="1 2">
    <name type="scientific">Meloidogyne enterolobii</name>
    <name type="common">Root-knot nematode worm</name>
    <name type="synonym">Meloidogyne mayaguensis</name>
    <dbReference type="NCBI Taxonomy" id="390850"/>
    <lineage>
        <taxon>Eukaryota</taxon>
        <taxon>Metazoa</taxon>
        <taxon>Ecdysozoa</taxon>
        <taxon>Nematoda</taxon>
        <taxon>Chromadorea</taxon>
        <taxon>Rhabditida</taxon>
        <taxon>Tylenchina</taxon>
        <taxon>Tylenchomorpha</taxon>
        <taxon>Tylenchoidea</taxon>
        <taxon>Meloidogynidae</taxon>
        <taxon>Meloidogyninae</taxon>
        <taxon>Meloidogyne</taxon>
    </lineage>
</organism>
<accession>A0ACB0XQE3</accession>
<evidence type="ECO:0000313" key="1">
    <source>
        <dbReference type="EMBL" id="CAK5012577.1"/>
    </source>
</evidence>
<proteinExistence type="predicted"/>
<dbReference type="Proteomes" id="UP001497535">
    <property type="component" value="Unassembled WGS sequence"/>
</dbReference>
<protein>
    <submittedName>
        <fullName evidence="1">Uncharacterized protein</fullName>
    </submittedName>
</protein>
<name>A0ACB0XQE3_MELEN</name>
<comment type="caution">
    <text evidence="1">The sequence shown here is derived from an EMBL/GenBank/DDBJ whole genome shotgun (WGS) entry which is preliminary data.</text>
</comment>
<sequence length="210" mass="24420">MNPSQIEIKIKPGEVIAFLESINDQDEIINIKFKNEFNENDQNNISQYKPIYSCQTNLLIDHEFLKGINLEKSILSIQSKEKLKEIICKYKHVFTEKSDYKGSIKHDINLEPGKGPIASRQYRVPMTMKEEIKKQVEQMLKDGIIEHSNSQFASPVVLVKKKDGSMRFAIDYRKLNSITIKQVYHLPLINEIREEFLLAFVALLRHLCVL</sequence>